<evidence type="ECO:0000256" key="1">
    <source>
        <dbReference type="SAM" id="MobiDB-lite"/>
    </source>
</evidence>
<reference evidence="3" key="1">
    <citation type="submission" date="2021-02" db="EMBL/GenBank/DDBJ databases">
        <authorList>
            <person name="Nowell W R."/>
        </authorList>
    </citation>
    <scope>NUCLEOTIDE SEQUENCE</scope>
</reference>
<proteinExistence type="predicted"/>
<name>A0A818Y529_9BILA</name>
<gene>
    <name evidence="3" type="ORF">FME351_LOCUS30714</name>
</gene>
<evidence type="ECO:0000256" key="2">
    <source>
        <dbReference type="SAM" id="Phobius"/>
    </source>
</evidence>
<dbReference type="SUPFAM" id="SSF141571">
    <property type="entry name" value="Pentapeptide repeat-like"/>
    <property type="match status" value="1"/>
</dbReference>
<feature type="transmembrane region" description="Helical" evidence="2">
    <location>
        <begin position="28"/>
        <end position="50"/>
    </location>
</feature>
<accession>A0A818Y529</accession>
<keyword evidence="2" id="KW-0812">Transmembrane</keyword>
<organism evidence="3 4">
    <name type="scientific">Rotaria socialis</name>
    <dbReference type="NCBI Taxonomy" id="392032"/>
    <lineage>
        <taxon>Eukaryota</taxon>
        <taxon>Metazoa</taxon>
        <taxon>Spiralia</taxon>
        <taxon>Gnathifera</taxon>
        <taxon>Rotifera</taxon>
        <taxon>Eurotatoria</taxon>
        <taxon>Bdelloidea</taxon>
        <taxon>Philodinida</taxon>
        <taxon>Philodinidae</taxon>
        <taxon>Rotaria</taxon>
    </lineage>
</organism>
<dbReference type="GO" id="GO:0061630">
    <property type="term" value="F:ubiquitin protein ligase activity"/>
    <property type="evidence" value="ECO:0007669"/>
    <property type="project" value="TreeGrafter"/>
</dbReference>
<dbReference type="EMBL" id="CAJNYU010004385">
    <property type="protein sequence ID" value="CAF3748878.1"/>
    <property type="molecule type" value="Genomic_DNA"/>
</dbReference>
<evidence type="ECO:0000313" key="4">
    <source>
        <dbReference type="Proteomes" id="UP000663869"/>
    </source>
</evidence>
<dbReference type="SUPFAM" id="SSF101898">
    <property type="entry name" value="NHL repeat"/>
    <property type="match status" value="1"/>
</dbReference>
<keyword evidence="2" id="KW-1133">Transmembrane helix</keyword>
<keyword evidence="2" id="KW-0472">Membrane</keyword>
<feature type="region of interest" description="Disordered" evidence="1">
    <location>
        <begin position="59"/>
        <end position="78"/>
    </location>
</feature>
<dbReference type="GO" id="GO:0008270">
    <property type="term" value="F:zinc ion binding"/>
    <property type="evidence" value="ECO:0007669"/>
    <property type="project" value="UniProtKB-KW"/>
</dbReference>
<protein>
    <submittedName>
        <fullName evidence="3">Uncharacterized protein</fullName>
    </submittedName>
</protein>
<dbReference type="InterPro" id="IPR001646">
    <property type="entry name" value="5peptide_repeat"/>
</dbReference>
<dbReference type="PANTHER" id="PTHR24104">
    <property type="entry name" value="E3 UBIQUITIN-PROTEIN LIGASE NHLRC1-RELATED"/>
    <property type="match status" value="1"/>
</dbReference>
<dbReference type="CDD" id="cd05819">
    <property type="entry name" value="NHL"/>
    <property type="match status" value="1"/>
</dbReference>
<dbReference type="GO" id="GO:0043161">
    <property type="term" value="P:proteasome-mediated ubiquitin-dependent protein catabolic process"/>
    <property type="evidence" value="ECO:0007669"/>
    <property type="project" value="TreeGrafter"/>
</dbReference>
<dbReference type="AlphaFoldDB" id="A0A818Y529"/>
<dbReference type="Proteomes" id="UP000663869">
    <property type="component" value="Unassembled WGS sequence"/>
</dbReference>
<dbReference type="PANTHER" id="PTHR24104:SF25">
    <property type="entry name" value="PROTEIN LIN-41"/>
    <property type="match status" value="1"/>
</dbReference>
<sequence>MIPQEKSAQKDRLLFAPRQLFGLRLGDILKFISSLLLPLALGVFTVIITFQQQNAAKQQRDEDRKASQLQREQEKNLEEQRYKNEALDTFIKEMGKLLKESNGFLTANRVTATLARVKTLNILRELDAQRNMRVIRFLYEANQLAEVDGHSPLDLSAAELRDMNFRRLSILKMKITNLSLTGVFLSNATFAGVDMEYVDFATNQFDNVNFFSDYINNVSFSFTRLNNLNFSYGKFPSANFDGMTASYIEFRKATCIAALFSSATLSESSFRHSNIKHASFKDAKLNNVDFFRANLYKADFSAAEIEDSNLQNALSTQDVLKDGETIFHDSNLLNDGQYDCNISLDNSWILQTGNVTKIMSNKSNLSCRFTLQLRTERATMLQRVDLSNKWDSSIWPNSQAVLRAHMSDGVSMQLKGIKRNYSVSAKEILVEPNIPVHARWVHDGVTVASGHDDDDDDNDINQLDTARALFVDDDQSMIIADTGNNRVMQWKWGDPNGQVIVGDNESEDQLNNPTDVLIDQETNSFIICDQGNRRVLRWSRRSDATQGEILVDNTDCHGLAMCDQRFLYVSDIEKHEIRQYTIGYNNGTLMAGGHGRGSGFHQLFAPRHLFVDRQQVLYVSDWGNHRVMKWNKGAKEGLVVAGGRGYGKALTQLHFPGGLFVDMSGTIYVADMYNDRVMRWPQGAKQGIIIVGDNREREEADQFLSPTGLSFDRHGNIYIINGLNNQIHRFSLE</sequence>
<dbReference type="Pfam" id="PF00805">
    <property type="entry name" value="Pentapeptide"/>
    <property type="match status" value="1"/>
</dbReference>
<dbReference type="GO" id="GO:0000209">
    <property type="term" value="P:protein polyubiquitination"/>
    <property type="evidence" value="ECO:0007669"/>
    <property type="project" value="TreeGrafter"/>
</dbReference>
<dbReference type="InterPro" id="IPR011042">
    <property type="entry name" value="6-blade_b-propeller_TolB-like"/>
</dbReference>
<dbReference type="Gene3D" id="2.120.10.30">
    <property type="entry name" value="TolB, C-terminal domain"/>
    <property type="match status" value="2"/>
</dbReference>
<evidence type="ECO:0000313" key="3">
    <source>
        <dbReference type="EMBL" id="CAF3748878.1"/>
    </source>
</evidence>
<dbReference type="InterPro" id="IPR050952">
    <property type="entry name" value="TRIM-NHL_E3_ligases"/>
</dbReference>
<dbReference type="Gene3D" id="2.160.20.80">
    <property type="entry name" value="E3 ubiquitin-protein ligase SopA"/>
    <property type="match status" value="1"/>
</dbReference>
<comment type="caution">
    <text evidence="3">The sequence shown here is derived from an EMBL/GenBank/DDBJ whole genome shotgun (WGS) entry which is preliminary data.</text>
</comment>